<dbReference type="Proteomes" id="UP001596501">
    <property type="component" value="Unassembled WGS sequence"/>
</dbReference>
<name>A0ABW2QP31_9BURK</name>
<evidence type="ECO:0008006" key="3">
    <source>
        <dbReference type="Google" id="ProtNLM"/>
    </source>
</evidence>
<keyword evidence="2" id="KW-1185">Reference proteome</keyword>
<organism evidence="1 2">
    <name type="scientific">Hydrogenophaga atypica</name>
    <dbReference type="NCBI Taxonomy" id="249409"/>
    <lineage>
        <taxon>Bacteria</taxon>
        <taxon>Pseudomonadati</taxon>
        <taxon>Pseudomonadota</taxon>
        <taxon>Betaproteobacteria</taxon>
        <taxon>Burkholderiales</taxon>
        <taxon>Comamonadaceae</taxon>
        <taxon>Hydrogenophaga</taxon>
    </lineage>
</organism>
<proteinExistence type="predicted"/>
<reference evidence="2" key="1">
    <citation type="journal article" date="2019" name="Int. J. Syst. Evol. Microbiol.">
        <title>The Global Catalogue of Microorganisms (GCM) 10K type strain sequencing project: providing services to taxonomists for standard genome sequencing and annotation.</title>
        <authorList>
            <consortium name="The Broad Institute Genomics Platform"/>
            <consortium name="The Broad Institute Genome Sequencing Center for Infectious Disease"/>
            <person name="Wu L."/>
            <person name="Ma J."/>
        </authorList>
    </citation>
    <scope>NUCLEOTIDE SEQUENCE [LARGE SCALE GENOMIC DNA]</scope>
    <source>
        <strain evidence="2">CGMCC 1.12371</strain>
    </source>
</reference>
<sequence length="249" mass="27976">MTPTLPTFRRSDKVWTKTAERPLRSTGKAVAAWCMAHFLGVPVPWAAVRQASGTELLAFEHERLQQLAQAGEQVPAVLAFDGRRLSLGDVGPTVDECLQRLPAAEHLALMCAVSADLARFHARGHWHGGAQIRNITWDGEHFARLDFEERLFPAMPLHACQIYDVLQLVMSLARWVLPLGAPAVLAVLDAYEAQDPALDLRGFLRHLLPRLQRVSRLATWVPRYDRSKELLRLRLLIEGMQAFVRRSPG</sequence>
<dbReference type="SUPFAM" id="SSF56112">
    <property type="entry name" value="Protein kinase-like (PK-like)"/>
    <property type="match status" value="1"/>
</dbReference>
<dbReference type="RefSeq" id="WP_382222297.1">
    <property type="nucleotide sequence ID" value="NZ_JBHTCA010000005.1"/>
</dbReference>
<comment type="caution">
    <text evidence="1">The sequence shown here is derived from an EMBL/GenBank/DDBJ whole genome shotgun (WGS) entry which is preliminary data.</text>
</comment>
<dbReference type="InterPro" id="IPR011009">
    <property type="entry name" value="Kinase-like_dom_sf"/>
</dbReference>
<dbReference type="EMBL" id="JBHTCA010000005">
    <property type="protein sequence ID" value="MFC7409088.1"/>
    <property type="molecule type" value="Genomic_DNA"/>
</dbReference>
<evidence type="ECO:0000313" key="2">
    <source>
        <dbReference type="Proteomes" id="UP001596501"/>
    </source>
</evidence>
<accession>A0ABW2QP31</accession>
<gene>
    <name evidence="1" type="ORF">ACFQPB_09475</name>
</gene>
<protein>
    <recommendedName>
        <fullName evidence="3">Serine/threonine protein phosphatase</fullName>
    </recommendedName>
</protein>
<evidence type="ECO:0000313" key="1">
    <source>
        <dbReference type="EMBL" id="MFC7409088.1"/>
    </source>
</evidence>